<keyword evidence="4" id="KW-1185">Reference proteome</keyword>
<feature type="compositionally biased region" description="Basic and acidic residues" evidence="2">
    <location>
        <begin position="261"/>
        <end position="279"/>
    </location>
</feature>
<comment type="caution">
    <text evidence="3">The sequence shown here is derived from an EMBL/GenBank/DDBJ whole genome shotgun (WGS) entry which is preliminary data.</text>
</comment>
<organism evidence="3 4">
    <name type="scientific">Stereocaulon virgatum</name>
    <dbReference type="NCBI Taxonomy" id="373712"/>
    <lineage>
        <taxon>Eukaryota</taxon>
        <taxon>Fungi</taxon>
        <taxon>Dikarya</taxon>
        <taxon>Ascomycota</taxon>
        <taxon>Pezizomycotina</taxon>
        <taxon>Lecanoromycetes</taxon>
        <taxon>OSLEUM clade</taxon>
        <taxon>Lecanoromycetidae</taxon>
        <taxon>Lecanorales</taxon>
        <taxon>Lecanorineae</taxon>
        <taxon>Stereocaulaceae</taxon>
        <taxon>Stereocaulon</taxon>
    </lineage>
</organism>
<feature type="compositionally biased region" description="Low complexity" evidence="2">
    <location>
        <begin position="79"/>
        <end position="92"/>
    </location>
</feature>
<gene>
    <name evidence="3" type="ORF">N7G274_001811</name>
</gene>
<name>A0ABR4AKS8_9LECA</name>
<evidence type="ECO:0000256" key="1">
    <source>
        <dbReference type="ARBA" id="ARBA00023054"/>
    </source>
</evidence>
<accession>A0ABR4AKS8</accession>
<dbReference type="PANTHER" id="PTHR15885">
    <property type="entry name" value="COILED-COIL DOMAIN-CONTAINING PROTEIN 174"/>
    <property type="match status" value="1"/>
</dbReference>
<evidence type="ECO:0000313" key="3">
    <source>
        <dbReference type="EMBL" id="KAL2046364.1"/>
    </source>
</evidence>
<reference evidence="3 4" key="1">
    <citation type="submission" date="2024-09" db="EMBL/GenBank/DDBJ databases">
        <title>Rethinking Asexuality: The Enigmatic Case of Functional Sexual Genes in Lepraria (Stereocaulaceae).</title>
        <authorList>
            <person name="Doellman M."/>
            <person name="Sun Y."/>
            <person name="Barcenas-Pena A."/>
            <person name="Lumbsch H.T."/>
            <person name="Grewe F."/>
        </authorList>
    </citation>
    <scope>NUCLEOTIDE SEQUENCE [LARGE SCALE GENOMIC DNA]</scope>
    <source>
        <strain evidence="3 4">Mercado 3170</strain>
    </source>
</reference>
<proteinExistence type="predicted"/>
<feature type="region of interest" description="Disordered" evidence="2">
    <location>
        <begin position="1"/>
        <end position="200"/>
    </location>
</feature>
<dbReference type="InterPro" id="IPR025066">
    <property type="entry name" value="CCDC174-like"/>
</dbReference>
<feature type="compositionally biased region" description="Basic and acidic residues" evidence="2">
    <location>
        <begin position="295"/>
        <end position="329"/>
    </location>
</feature>
<keyword evidence="1" id="KW-0175">Coiled coil</keyword>
<feature type="region of interest" description="Disordered" evidence="2">
    <location>
        <begin position="293"/>
        <end position="329"/>
    </location>
</feature>
<feature type="compositionally biased region" description="Low complexity" evidence="2">
    <location>
        <begin position="24"/>
        <end position="46"/>
    </location>
</feature>
<feature type="compositionally biased region" description="Acidic residues" evidence="2">
    <location>
        <begin position="169"/>
        <end position="192"/>
    </location>
</feature>
<feature type="compositionally biased region" description="Polar residues" evidence="2">
    <location>
        <begin position="58"/>
        <end position="71"/>
    </location>
</feature>
<feature type="region of interest" description="Disordered" evidence="2">
    <location>
        <begin position="256"/>
        <end position="279"/>
    </location>
</feature>
<evidence type="ECO:0000256" key="2">
    <source>
        <dbReference type="SAM" id="MobiDB-lite"/>
    </source>
</evidence>
<dbReference type="Proteomes" id="UP001590950">
    <property type="component" value="Unassembled WGS sequence"/>
</dbReference>
<dbReference type="EMBL" id="JBEFKJ010000004">
    <property type="protein sequence ID" value="KAL2046364.1"/>
    <property type="molecule type" value="Genomic_DNA"/>
</dbReference>
<protein>
    <submittedName>
        <fullName evidence="3">Uncharacterized protein</fullName>
    </submittedName>
</protein>
<evidence type="ECO:0000313" key="4">
    <source>
        <dbReference type="Proteomes" id="UP001590950"/>
    </source>
</evidence>
<feature type="compositionally biased region" description="Basic and acidic residues" evidence="2">
    <location>
        <begin position="140"/>
        <end position="165"/>
    </location>
</feature>
<sequence>MTSSPSLYGLPRPKSSKPPPPPTASSLTFTSTLTSLLSLPPSSSNTAKPTGGRPRPSKASNKTSIFTSHNAGTKKRALADISTSASDDSALSRPQSHAQASEAIDAATLHRSKRKMEEKARLYASMKRGDYVPPTNGRGRNKEENALVDFDRKWAEQVECGREPNYDTSSDDGDGGGGGDSEEGGEVVEYEDEFGRLRRGTRAEAARELRQRNAQAYAKEELATYSARPDRPENLIYGDTVQSAAFNPDAPIASQMASLAQKRDRSMTPPEEVHYDASKEVRSKGVGFYAFSQDSKGRKEEMDALGKEREETERVRAEREERREEKKRVVEERRRVIARKREERLAERFLDGLDGV</sequence>
<dbReference type="PANTHER" id="PTHR15885:SF1">
    <property type="entry name" value="COILED-COIL DOMAIN-CONTAINING PROTEIN 174"/>
    <property type="match status" value="1"/>
</dbReference>
<dbReference type="Pfam" id="PF13300">
    <property type="entry name" value="DUF4078"/>
    <property type="match status" value="1"/>
</dbReference>